<dbReference type="PROSITE" id="PS51186">
    <property type="entry name" value="GNAT"/>
    <property type="match status" value="1"/>
</dbReference>
<dbReference type="Gene3D" id="3.40.630.30">
    <property type="match status" value="1"/>
</dbReference>
<dbReference type="AlphaFoldDB" id="A0A514EHQ8"/>
<dbReference type="SUPFAM" id="SSF55729">
    <property type="entry name" value="Acyl-CoA N-acyltransferases (Nat)"/>
    <property type="match status" value="1"/>
</dbReference>
<keyword evidence="1 6" id="KW-0808">Transferase</keyword>
<evidence type="ECO:0000256" key="4">
    <source>
        <dbReference type="ARBA" id="ARBA00051334"/>
    </source>
</evidence>
<keyword evidence="2" id="KW-0012">Acyltransferase</keyword>
<dbReference type="Proteomes" id="UP000319349">
    <property type="component" value="Chromosome"/>
</dbReference>
<comment type="catalytic activity">
    <reaction evidence="4">
        <text>L-methionine sulfone + acetyl-CoA = N-acetyl-L-methionine sulfone + CoA + H(+)</text>
        <dbReference type="Rhea" id="RHEA:47656"/>
        <dbReference type="ChEBI" id="CHEBI:15378"/>
        <dbReference type="ChEBI" id="CHEBI:57287"/>
        <dbReference type="ChEBI" id="CHEBI:57288"/>
        <dbReference type="ChEBI" id="CHEBI:87824"/>
        <dbReference type="ChEBI" id="CHEBI:87825"/>
    </reaction>
</comment>
<name>A0A514EHQ8_9XANT</name>
<proteinExistence type="predicted"/>
<keyword evidence="7" id="KW-1185">Reference proteome</keyword>
<evidence type="ECO:0000256" key="3">
    <source>
        <dbReference type="ARBA" id="ARBA00050603"/>
    </source>
</evidence>
<evidence type="ECO:0000259" key="5">
    <source>
        <dbReference type="PROSITE" id="PS51186"/>
    </source>
</evidence>
<evidence type="ECO:0000313" key="7">
    <source>
        <dbReference type="Proteomes" id="UP000319349"/>
    </source>
</evidence>
<reference evidence="6 7" key="1">
    <citation type="submission" date="2019-03" db="EMBL/GenBank/DDBJ databases">
        <title>Tal1 in Xanthomonas translucens pv. cerealis Contributes to Virulence in Bacterial Leaf Streak of Wheat.</title>
        <authorList>
            <person name="Shah S.M.A."/>
            <person name="Haq F."/>
            <person name="Ma W."/>
            <person name="Xu X."/>
            <person name="Wang S."/>
            <person name="Xu Z."/>
            <person name="Zou L."/>
            <person name="Zhu B."/>
            <person name="Chen G."/>
        </authorList>
    </citation>
    <scope>NUCLEOTIDE SEQUENCE [LARGE SCALE GENOMIC DNA]</scope>
    <source>
        <strain evidence="6 7">01</strain>
    </source>
</reference>
<evidence type="ECO:0000256" key="2">
    <source>
        <dbReference type="ARBA" id="ARBA00023315"/>
    </source>
</evidence>
<organism evidence="6 7">
    <name type="scientific">Xanthomonas cerealis pv. cerealis</name>
    <dbReference type="NCBI Taxonomy" id="152263"/>
    <lineage>
        <taxon>Bacteria</taxon>
        <taxon>Pseudomonadati</taxon>
        <taxon>Pseudomonadota</taxon>
        <taxon>Gammaproteobacteria</taxon>
        <taxon>Lysobacterales</taxon>
        <taxon>Lysobacteraceae</taxon>
        <taxon>Xanthomonas</taxon>
        <taxon>Xanthomonas translucens group</taxon>
        <taxon>Xanthomonas cerealis</taxon>
    </lineage>
</organism>
<sequence>MRLVECTEHRHAAAILEIFNEAIVHSTALYDYRPRSPESMVGWFAAKRAGGFPVIGIEDVHGSLLGFASYGTFRAWPAFKYSVEHSLYVHRDHRGKGLGRRLLLALVDAAQERGVHVLVGGIDASNAGSIALHRQLGFVHAGTVREAGFKFGRWLDLAFYQRILAGPAQPHDD</sequence>
<comment type="catalytic activity">
    <reaction evidence="3">
        <text>L-methionine sulfoximine + acetyl-CoA = N-acetyl-L-methionine sulfoximine + CoA + H(+)</text>
        <dbReference type="Rhea" id="RHEA:47660"/>
        <dbReference type="ChEBI" id="CHEBI:15378"/>
        <dbReference type="ChEBI" id="CHEBI:57287"/>
        <dbReference type="ChEBI" id="CHEBI:57288"/>
        <dbReference type="ChEBI" id="CHEBI:87826"/>
        <dbReference type="ChEBI" id="CHEBI:87827"/>
    </reaction>
</comment>
<accession>A0A514EHQ8</accession>
<dbReference type="InterPro" id="IPR016181">
    <property type="entry name" value="Acyl_CoA_acyltransferase"/>
</dbReference>
<dbReference type="FunFam" id="3.40.630.30:FF:000026">
    <property type="entry name" value="Phosphinothricin acetyltransferase"/>
    <property type="match status" value="1"/>
</dbReference>
<dbReference type="PANTHER" id="PTHR43072:SF23">
    <property type="entry name" value="UPF0039 PROTEIN C11D3.02C"/>
    <property type="match status" value="1"/>
</dbReference>
<dbReference type="GO" id="GO:0016747">
    <property type="term" value="F:acyltransferase activity, transferring groups other than amino-acyl groups"/>
    <property type="evidence" value="ECO:0007669"/>
    <property type="project" value="InterPro"/>
</dbReference>
<dbReference type="Pfam" id="PF00583">
    <property type="entry name" value="Acetyltransf_1"/>
    <property type="match status" value="1"/>
</dbReference>
<gene>
    <name evidence="6" type="ORF">E4A48_19535</name>
</gene>
<protein>
    <submittedName>
        <fullName evidence="6">N-acetyltransferase family protein</fullName>
    </submittedName>
</protein>
<dbReference type="InterPro" id="IPR000182">
    <property type="entry name" value="GNAT_dom"/>
</dbReference>
<evidence type="ECO:0000256" key="1">
    <source>
        <dbReference type="ARBA" id="ARBA00022679"/>
    </source>
</evidence>
<dbReference type="EMBL" id="CP038228">
    <property type="protein sequence ID" value="QDI05568.1"/>
    <property type="molecule type" value="Genomic_DNA"/>
</dbReference>
<dbReference type="RefSeq" id="WP_039006172.1">
    <property type="nucleotide sequence ID" value="NZ_CM003052.1"/>
</dbReference>
<feature type="domain" description="N-acetyltransferase" evidence="5">
    <location>
        <begin position="1"/>
        <end position="160"/>
    </location>
</feature>
<dbReference type="PANTHER" id="PTHR43072">
    <property type="entry name" value="N-ACETYLTRANSFERASE"/>
    <property type="match status" value="1"/>
</dbReference>
<evidence type="ECO:0000313" key="6">
    <source>
        <dbReference type="EMBL" id="QDI05568.1"/>
    </source>
</evidence>